<dbReference type="Proteomes" id="UP000199207">
    <property type="component" value="Unassembled WGS sequence"/>
</dbReference>
<feature type="compositionally biased region" description="Basic and acidic residues" evidence="1">
    <location>
        <begin position="1"/>
        <end position="12"/>
    </location>
</feature>
<organism evidence="3 4">
    <name type="scientific">Streptomyces aidingensis</name>
    <dbReference type="NCBI Taxonomy" id="910347"/>
    <lineage>
        <taxon>Bacteria</taxon>
        <taxon>Bacillati</taxon>
        <taxon>Actinomycetota</taxon>
        <taxon>Actinomycetes</taxon>
        <taxon>Kitasatosporales</taxon>
        <taxon>Streptomycetaceae</taxon>
        <taxon>Streptomyces</taxon>
    </lineage>
</organism>
<proteinExistence type="predicted"/>
<keyword evidence="2" id="KW-0812">Transmembrane</keyword>
<protein>
    <submittedName>
        <fullName evidence="3">Uncharacterized protein</fullName>
    </submittedName>
</protein>
<keyword evidence="2" id="KW-0472">Membrane</keyword>
<keyword evidence="2" id="KW-1133">Transmembrane helix</keyword>
<dbReference type="RefSeq" id="WP_175541507.1">
    <property type="nucleotide sequence ID" value="NZ_FOLM01000012.1"/>
</dbReference>
<keyword evidence="4" id="KW-1185">Reference proteome</keyword>
<dbReference type="AlphaFoldDB" id="A0A1I1R0X6"/>
<name>A0A1I1R0X6_9ACTN</name>
<evidence type="ECO:0000313" key="4">
    <source>
        <dbReference type="Proteomes" id="UP000199207"/>
    </source>
</evidence>
<gene>
    <name evidence="3" type="ORF">SAMN05421773_112122</name>
</gene>
<dbReference type="STRING" id="910347.SAMN05421773_112122"/>
<evidence type="ECO:0000313" key="3">
    <source>
        <dbReference type="EMBL" id="SFD27965.1"/>
    </source>
</evidence>
<reference evidence="3 4" key="1">
    <citation type="submission" date="2016-10" db="EMBL/GenBank/DDBJ databases">
        <authorList>
            <person name="de Groot N.N."/>
        </authorList>
    </citation>
    <scope>NUCLEOTIDE SEQUENCE [LARGE SCALE GENOMIC DNA]</scope>
    <source>
        <strain evidence="3 4">CGMCC 4.5739</strain>
    </source>
</reference>
<evidence type="ECO:0000256" key="2">
    <source>
        <dbReference type="SAM" id="Phobius"/>
    </source>
</evidence>
<accession>A0A1I1R0X6</accession>
<dbReference type="Pfam" id="PF20088">
    <property type="entry name" value="DUF6480"/>
    <property type="match status" value="1"/>
</dbReference>
<sequence>MTHQAEPRHDRPGGGASPARPEPPPPGEGRGTSRPGETPPAEGSMSETGPYEAHNPTRGWGPVPLLLIVLLAASFVAFFIAYAIVIVAS</sequence>
<dbReference type="EMBL" id="FOLM01000012">
    <property type="protein sequence ID" value="SFD27965.1"/>
    <property type="molecule type" value="Genomic_DNA"/>
</dbReference>
<dbReference type="InterPro" id="IPR045512">
    <property type="entry name" value="DUF6480"/>
</dbReference>
<feature type="region of interest" description="Disordered" evidence="1">
    <location>
        <begin position="1"/>
        <end position="57"/>
    </location>
</feature>
<feature type="transmembrane region" description="Helical" evidence="2">
    <location>
        <begin position="65"/>
        <end position="88"/>
    </location>
</feature>
<evidence type="ECO:0000256" key="1">
    <source>
        <dbReference type="SAM" id="MobiDB-lite"/>
    </source>
</evidence>